<proteinExistence type="predicted"/>
<feature type="chain" id="PRO_5043831214" evidence="1">
    <location>
        <begin position="21"/>
        <end position="249"/>
    </location>
</feature>
<dbReference type="Proteomes" id="UP000735302">
    <property type="component" value="Unassembled WGS sequence"/>
</dbReference>
<keyword evidence="1" id="KW-0732">Signal</keyword>
<sequence>MGSSLLKLSVLLLCLAFVLSAPLENKKYRSSRFIKRVDNFFSGVGKLFTEGDKDKDRNKKPSLTFDEQAENVLMGQFVTRETAKDLAEQGEHLKTYSLTLEDLDKEERESVADFLRTLAHQAIDIAELVIENSEAISEALIDSVKDVEDVVKSSATELGLAMEHVDKSIIDAEEALKKIGTPSENPEVKSVSKELEETMDKILDATQSIANVGAYSAKFEEKAEKAGKDLVEVLARAADRIAQSVSVTG</sequence>
<keyword evidence="3" id="KW-1185">Reference proteome</keyword>
<feature type="signal peptide" evidence="1">
    <location>
        <begin position="1"/>
        <end position="20"/>
    </location>
</feature>
<organism evidence="2 3">
    <name type="scientific">Plakobranchus ocellatus</name>
    <dbReference type="NCBI Taxonomy" id="259542"/>
    <lineage>
        <taxon>Eukaryota</taxon>
        <taxon>Metazoa</taxon>
        <taxon>Spiralia</taxon>
        <taxon>Lophotrochozoa</taxon>
        <taxon>Mollusca</taxon>
        <taxon>Gastropoda</taxon>
        <taxon>Heterobranchia</taxon>
        <taxon>Euthyneura</taxon>
        <taxon>Panpulmonata</taxon>
        <taxon>Sacoglossa</taxon>
        <taxon>Placobranchoidea</taxon>
        <taxon>Plakobranchidae</taxon>
        <taxon>Plakobranchus</taxon>
    </lineage>
</organism>
<evidence type="ECO:0000256" key="1">
    <source>
        <dbReference type="SAM" id="SignalP"/>
    </source>
</evidence>
<protein>
    <submittedName>
        <fullName evidence="2">Uncharacterized protein</fullName>
    </submittedName>
</protein>
<dbReference type="EMBL" id="BLXT01004654">
    <property type="protein sequence ID" value="GFO16222.1"/>
    <property type="molecule type" value="Genomic_DNA"/>
</dbReference>
<evidence type="ECO:0000313" key="2">
    <source>
        <dbReference type="EMBL" id="GFO16222.1"/>
    </source>
</evidence>
<name>A0AAV4B9Y0_9GAST</name>
<evidence type="ECO:0000313" key="3">
    <source>
        <dbReference type="Proteomes" id="UP000735302"/>
    </source>
</evidence>
<gene>
    <name evidence="2" type="ORF">PoB_004272700</name>
</gene>
<accession>A0AAV4B9Y0</accession>
<comment type="caution">
    <text evidence="2">The sequence shown here is derived from an EMBL/GenBank/DDBJ whole genome shotgun (WGS) entry which is preliminary data.</text>
</comment>
<reference evidence="2 3" key="1">
    <citation type="journal article" date="2021" name="Elife">
        <title>Chloroplast acquisition without the gene transfer in kleptoplastic sea slugs, Plakobranchus ocellatus.</title>
        <authorList>
            <person name="Maeda T."/>
            <person name="Takahashi S."/>
            <person name="Yoshida T."/>
            <person name="Shimamura S."/>
            <person name="Takaki Y."/>
            <person name="Nagai Y."/>
            <person name="Toyoda A."/>
            <person name="Suzuki Y."/>
            <person name="Arimoto A."/>
            <person name="Ishii H."/>
            <person name="Satoh N."/>
            <person name="Nishiyama T."/>
            <person name="Hasebe M."/>
            <person name="Maruyama T."/>
            <person name="Minagawa J."/>
            <person name="Obokata J."/>
            <person name="Shigenobu S."/>
        </authorList>
    </citation>
    <scope>NUCLEOTIDE SEQUENCE [LARGE SCALE GENOMIC DNA]</scope>
</reference>
<dbReference type="AlphaFoldDB" id="A0AAV4B9Y0"/>